<evidence type="ECO:0000256" key="1">
    <source>
        <dbReference type="ARBA" id="ARBA00004141"/>
    </source>
</evidence>
<keyword evidence="3" id="KW-0919">Taste</keyword>
<dbReference type="GO" id="GO:0033038">
    <property type="term" value="F:bitter taste receptor activity"/>
    <property type="evidence" value="ECO:0007669"/>
    <property type="project" value="InterPro"/>
</dbReference>
<evidence type="ECO:0000256" key="13">
    <source>
        <dbReference type="SAM" id="Phobius"/>
    </source>
</evidence>
<dbReference type="Proteomes" id="UP000827986">
    <property type="component" value="Unassembled WGS sequence"/>
</dbReference>
<sequence>MSGEDSASRRADKPTQISLFYLIILAIESIIGIGGNGVIVAINLTNWVMIRRLSSCDMILIFLSLSRLCLQTRFMLMVVCSMFYPTFYNEDKVYKIFNTLIMFLNYSSLWFAAWLSVFYCAKTASFTQPLFIWLK</sequence>
<evidence type="ECO:0000256" key="2">
    <source>
        <dbReference type="ARBA" id="ARBA00007376"/>
    </source>
</evidence>
<comment type="caution">
    <text evidence="14">The sequence shown here is derived from an EMBL/GenBank/DDBJ whole genome shotgun (WGS) entry which is preliminary data.</text>
</comment>
<dbReference type="GO" id="GO:0016020">
    <property type="term" value="C:membrane"/>
    <property type="evidence" value="ECO:0007669"/>
    <property type="project" value="UniProtKB-SubCell"/>
</dbReference>
<dbReference type="EMBL" id="JAHDVG010000463">
    <property type="protein sequence ID" value="KAH1187769.1"/>
    <property type="molecule type" value="Genomic_DNA"/>
</dbReference>
<dbReference type="Gene3D" id="1.20.1070.10">
    <property type="entry name" value="Rhodopsin 7-helix transmembrane proteins"/>
    <property type="match status" value="1"/>
</dbReference>
<keyword evidence="10" id="KW-0807">Transducer</keyword>
<evidence type="ECO:0000256" key="6">
    <source>
        <dbReference type="ARBA" id="ARBA00022989"/>
    </source>
</evidence>
<evidence type="ECO:0000313" key="14">
    <source>
        <dbReference type="EMBL" id="KAH1187769.1"/>
    </source>
</evidence>
<proteinExistence type="inferred from homology"/>
<keyword evidence="4" id="KW-0716">Sensory transduction</keyword>
<dbReference type="InterPro" id="IPR007960">
    <property type="entry name" value="TAS2R"/>
</dbReference>
<dbReference type="GO" id="GO:0004930">
    <property type="term" value="F:G protein-coupled receptor activity"/>
    <property type="evidence" value="ECO:0007669"/>
    <property type="project" value="UniProtKB-KW"/>
</dbReference>
<accession>A0A9D4BCC5</accession>
<keyword evidence="9" id="KW-0675">Receptor</keyword>
<evidence type="ECO:0000256" key="4">
    <source>
        <dbReference type="ARBA" id="ARBA00022606"/>
    </source>
</evidence>
<evidence type="ECO:0000313" key="15">
    <source>
        <dbReference type="Proteomes" id="UP000827986"/>
    </source>
</evidence>
<comment type="similarity">
    <text evidence="2 12">Belongs to the G-protein coupled receptor T2R family.</text>
</comment>
<evidence type="ECO:0000256" key="5">
    <source>
        <dbReference type="ARBA" id="ARBA00022692"/>
    </source>
</evidence>
<keyword evidence="15" id="KW-1185">Reference proteome</keyword>
<keyword evidence="7" id="KW-0297">G-protein coupled receptor</keyword>
<evidence type="ECO:0000256" key="12">
    <source>
        <dbReference type="RuleBase" id="RU004423"/>
    </source>
</evidence>
<comment type="subcellular location">
    <subcellularLocation>
        <location evidence="1">Membrane</location>
        <topology evidence="1">Multi-pass membrane protein</topology>
    </subcellularLocation>
</comment>
<feature type="transmembrane region" description="Helical" evidence="13">
    <location>
        <begin position="96"/>
        <end position="121"/>
    </location>
</feature>
<protein>
    <recommendedName>
        <fullName evidence="11">Taste receptor type 2 member 40</fullName>
    </recommendedName>
</protein>
<evidence type="ECO:0000256" key="3">
    <source>
        <dbReference type="ARBA" id="ARBA00022480"/>
    </source>
</evidence>
<dbReference type="Pfam" id="PF05296">
    <property type="entry name" value="TAS2R"/>
    <property type="match status" value="1"/>
</dbReference>
<evidence type="ECO:0000256" key="10">
    <source>
        <dbReference type="ARBA" id="ARBA00023224"/>
    </source>
</evidence>
<evidence type="ECO:0000256" key="9">
    <source>
        <dbReference type="ARBA" id="ARBA00023170"/>
    </source>
</evidence>
<keyword evidence="8 13" id="KW-0472">Membrane</keyword>
<reference evidence="14" key="1">
    <citation type="submission" date="2021-09" db="EMBL/GenBank/DDBJ databases">
        <title>The genome of Mauremys mutica provides insights into the evolution of semi-aquatic lifestyle.</title>
        <authorList>
            <person name="Gong S."/>
            <person name="Gao Y."/>
        </authorList>
    </citation>
    <scope>NUCLEOTIDE SEQUENCE</scope>
    <source>
        <strain evidence="14">MM-2020</strain>
        <tissue evidence="14">Muscle</tissue>
    </source>
</reference>
<dbReference type="PANTHER" id="PTHR11394:SF47">
    <property type="entry name" value="TASTE RECEPTOR TYPE 2 MEMBER 40"/>
    <property type="match status" value="1"/>
</dbReference>
<evidence type="ECO:0000256" key="8">
    <source>
        <dbReference type="ARBA" id="ARBA00023136"/>
    </source>
</evidence>
<evidence type="ECO:0000256" key="7">
    <source>
        <dbReference type="ARBA" id="ARBA00023040"/>
    </source>
</evidence>
<feature type="transmembrane region" description="Helical" evidence="13">
    <location>
        <begin position="59"/>
        <end position="84"/>
    </location>
</feature>
<name>A0A9D4BCC5_9SAUR</name>
<dbReference type="PANTHER" id="PTHR11394">
    <property type="entry name" value="TASTE RECEPTOR TYPE 2"/>
    <property type="match status" value="1"/>
</dbReference>
<keyword evidence="5 13" id="KW-0812">Transmembrane</keyword>
<feature type="transmembrane region" description="Helical" evidence="13">
    <location>
        <begin position="20"/>
        <end position="47"/>
    </location>
</feature>
<keyword evidence="6 13" id="KW-1133">Transmembrane helix</keyword>
<dbReference type="SUPFAM" id="SSF81321">
    <property type="entry name" value="Family A G protein-coupled receptor-like"/>
    <property type="match status" value="1"/>
</dbReference>
<gene>
    <name evidence="14" type="ORF">KIL84_020518</name>
</gene>
<evidence type="ECO:0000256" key="11">
    <source>
        <dbReference type="ARBA" id="ARBA00044110"/>
    </source>
</evidence>
<dbReference type="AlphaFoldDB" id="A0A9D4BCC5"/>
<organism evidence="14 15">
    <name type="scientific">Mauremys mutica</name>
    <name type="common">yellowpond turtle</name>
    <dbReference type="NCBI Taxonomy" id="74926"/>
    <lineage>
        <taxon>Eukaryota</taxon>
        <taxon>Metazoa</taxon>
        <taxon>Chordata</taxon>
        <taxon>Craniata</taxon>
        <taxon>Vertebrata</taxon>
        <taxon>Euteleostomi</taxon>
        <taxon>Archelosauria</taxon>
        <taxon>Testudinata</taxon>
        <taxon>Testudines</taxon>
        <taxon>Cryptodira</taxon>
        <taxon>Durocryptodira</taxon>
        <taxon>Testudinoidea</taxon>
        <taxon>Geoemydidae</taxon>
        <taxon>Geoemydinae</taxon>
        <taxon>Mauremys</taxon>
    </lineage>
</organism>